<dbReference type="PROSITE" id="PS50011">
    <property type="entry name" value="PROTEIN_KINASE_DOM"/>
    <property type="match status" value="1"/>
</dbReference>
<feature type="region of interest" description="Disordered" evidence="6">
    <location>
        <begin position="549"/>
        <end position="574"/>
    </location>
</feature>
<dbReference type="FunFam" id="1.10.510.10:FF:000870">
    <property type="entry name" value="OSJNBa0016N04.16-like protein"/>
    <property type="match status" value="1"/>
</dbReference>
<dbReference type="Proteomes" id="UP001231189">
    <property type="component" value="Unassembled WGS sequence"/>
</dbReference>
<evidence type="ECO:0000256" key="7">
    <source>
        <dbReference type="SAM" id="SignalP"/>
    </source>
</evidence>
<gene>
    <name evidence="9" type="ORF">QYE76_036877</name>
</gene>
<keyword evidence="7" id="KW-0732">Signal</keyword>
<dbReference type="SMART" id="SM00220">
    <property type="entry name" value="S_TKc"/>
    <property type="match status" value="1"/>
</dbReference>
<dbReference type="FunFam" id="3.30.200.20:FF:000465">
    <property type="entry name" value="Cysteine-rich receptor-like protein kinase 6"/>
    <property type="match status" value="1"/>
</dbReference>
<dbReference type="InterPro" id="IPR011009">
    <property type="entry name" value="Kinase-like_dom_sf"/>
</dbReference>
<evidence type="ECO:0000256" key="2">
    <source>
        <dbReference type="ARBA" id="ARBA00022741"/>
    </source>
</evidence>
<feature type="domain" description="Protein kinase" evidence="8">
    <location>
        <begin position="100"/>
        <end position="395"/>
    </location>
</feature>
<dbReference type="PANTHER" id="PTHR45707:SF81">
    <property type="entry name" value="PROTEIN KINASE DOMAIN-CONTAINING PROTEIN"/>
    <property type="match status" value="1"/>
</dbReference>
<dbReference type="PROSITE" id="PS00107">
    <property type="entry name" value="PROTEIN_KINASE_ATP"/>
    <property type="match status" value="1"/>
</dbReference>
<dbReference type="InterPro" id="IPR000719">
    <property type="entry name" value="Prot_kinase_dom"/>
</dbReference>
<keyword evidence="1" id="KW-0808">Transferase</keyword>
<dbReference type="InterPro" id="IPR008271">
    <property type="entry name" value="Ser/Thr_kinase_AS"/>
</dbReference>
<organism evidence="9 10">
    <name type="scientific">Lolium multiflorum</name>
    <name type="common">Italian ryegrass</name>
    <name type="synonym">Lolium perenne subsp. multiflorum</name>
    <dbReference type="NCBI Taxonomy" id="4521"/>
    <lineage>
        <taxon>Eukaryota</taxon>
        <taxon>Viridiplantae</taxon>
        <taxon>Streptophyta</taxon>
        <taxon>Embryophyta</taxon>
        <taxon>Tracheophyta</taxon>
        <taxon>Spermatophyta</taxon>
        <taxon>Magnoliopsida</taxon>
        <taxon>Liliopsida</taxon>
        <taxon>Poales</taxon>
        <taxon>Poaceae</taxon>
        <taxon>BOP clade</taxon>
        <taxon>Pooideae</taxon>
        <taxon>Poodae</taxon>
        <taxon>Poeae</taxon>
        <taxon>Poeae Chloroplast Group 2 (Poeae type)</taxon>
        <taxon>Loliodinae</taxon>
        <taxon>Loliinae</taxon>
        <taxon>Lolium</taxon>
    </lineage>
</organism>
<dbReference type="InterPro" id="IPR017441">
    <property type="entry name" value="Protein_kinase_ATP_BS"/>
</dbReference>
<evidence type="ECO:0000256" key="6">
    <source>
        <dbReference type="SAM" id="MobiDB-lite"/>
    </source>
</evidence>
<feature type="compositionally biased region" description="Basic and acidic residues" evidence="6">
    <location>
        <begin position="549"/>
        <end position="568"/>
    </location>
</feature>
<evidence type="ECO:0000256" key="1">
    <source>
        <dbReference type="ARBA" id="ARBA00022679"/>
    </source>
</evidence>
<keyword evidence="4 5" id="KW-0067">ATP-binding</keyword>
<sequence length="592" mass="67210">MTFSGGIRCSLFFLLLSSPSEGYLPIASSKQLAASQQIFQAIAHIVGYLTCDLSNRGVFSEYKQVEMTSFHDEWEKKLQDSNRTPISLPLRFLKDITCDFSNELELGRGGYGVVYKGVLPSGKIIAVKKIFDIHLVDDKTFKKEVGALMEIKHQNVVQFIGYCSESSFETIKQPSGNFIWAEIRKRLLCFEYLCNKGLDKYISVPIDESPVLEWNMRYTIIKGICNGLSFLHEKRLMVHLDLKPENILMDATMVPKIADFGLSRIFGNQQSRILTNNSVGSRGYMAPEYLIQGIISMKADIFGLGVIIIEIITGHREYPYFQLDSPESTATSCQHFTEKVLGTWRYKFESAVKYISMEKYNHQVKECISIALKCVDPGMEKRPTVKDVIQVLNAVDQMEVSKELPSEMQCIDKSPVLDTNASKELILHSITEDISNIKTCDIVGKVKKSQDCLLPTPLWTSSTGSQNHREAAKESIEPQQASDNTNKPAWARPANLLAEEPAERDAAHDKEEIKRHILDLRVKKDQNMRRMMEKVDAHKYAKDELRRKARELRSQRSREWTAKARAAEGQRGSQTSIEWVAKVLEEGTMRAT</sequence>
<name>A0AAD8VNH5_LOLMU</name>
<evidence type="ECO:0000256" key="5">
    <source>
        <dbReference type="PROSITE-ProRule" id="PRU10141"/>
    </source>
</evidence>
<dbReference type="GO" id="GO:0004672">
    <property type="term" value="F:protein kinase activity"/>
    <property type="evidence" value="ECO:0007669"/>
    <property type="project" value="InterPro"/>
</dbReference>
<reference evidence="9" key="1">
    <citation type="submission" date="2023-07" db="EMBL/GenBank/DDBJ databases">
        <title>A chromosome-level genome assembly of Lolium multiflorum.</title>
        <authorList>
            <person name="Chen Y."/>
            <person name="Copetti D."/>
            <person name="Kolliker R."/>
            <person name="Studer B."/>
        </authorList>
    </citation>
    <scope>NUCLEOTIDE SEQUENCE</scope>
    <source>
        <strain evidence="9">02402/16</strain>
        <tissue evidence="9">Leaf</tissue>
    </source>
</reference>
<dbReference type="Gene3D" id="3.30.200.20">
    <property type="entry name" value="Phosphorylase Kinase, domain 1"/>
    <property type="match status" value="1"/>
</dbReference>
<keyword evidence="3" id="KW-0418">Kinase</keyword>
<feature type="region of interest" description="Disordered" evidence="6">
    <location>
        <begin position="457"/>
        <end position="488"/>
    </location>
</feature>
<dbReference type="EMBL" id="JAUUTY010000007">
    <property type="protein sequence ID" value="KAK1613204.1"/>
    <property type="molecule type" value="Genomic_DNA"/>
</dbReference>
<comment type="caution">
    <text evidence="9">The sequence shown here is derived from an EMBL/GenBank/DDBJ whole genome shotgun (WGS) entry which is preliminary data.</text>
</comment>
<evidence type="ECO:0000313" key="9">
    <source>
        <dbReference type="EMBL" id="KAK1613204.1"/>
    </source>
</evidence>
<protein>
    <recommendedName>
        <fullName evidence="8">Protein kinase domain-containing protein</fullName>
    </recommendedName>
</protein>
<dbReference type="SUPFAM" id="SSF56112">
    <property type="entry name" value="Protein kinase-like (PK-like)"/>
    <property type="match status" value="1"/>
</dbReference>
<evidence type="ECO:0000259" key="8">
    <source>
        <dbReference type="PROSITE" id="PS50011"/>
    </source>
</evidence>
<evidence type="ECO:0000256" key="3">
    <source>
        <dbReference type="ARBA" id="ARBA00022777"/>
    </source>
</evidence>
<dbReference type="AlphaFoldDB" id="A0AAD8VNH5"/>
<proteinExistence type="predicted"/>
<evidence type="ECO:0000313" key="10">
    <source>
        <dbReference type="Proteomes" id="UP001231189"/>
    </source>
</evidence>
<evidence type="ECO:0000256" key="4">
    <source>
        <dbReference type="ARBA" id="ARBA00022840"/>
    </source>
</evidence>
<keyword evidence="10" id="KW-1185">Reference proteome</keyword>
<dbReference type="GO" id="GO:0005524">
    <property type="term" value="F:ATP binding"/>
    <property type="evidence" value="ECO:0007669"/>
    <property type="project" value="UniProtKB-UniRule"/>
</dbReference>
<feature type="binding site" evidence="5">
    <location>
        <position position="129"/>
    </location>
    <ligand>
        <name>ATP</name>
        <dbReference type="ChEBI" id="CHEBI:30616"/>
    </ligand>
</feature>
<accession>A0AAD8VNH5</accession>
<dbReference type="PROSITE" id="PS00108">
    <property type="entry name" value="PROTEIN_KINASE_ST"/>
    <property type="match status" value="1"/>
</dbReference>
<feature type="compositionally biased region" description="Basic and acidic residues" evidence="6">
    <location>
        <begin position="467"/>
        <end position="476"/>
    </location>
</feature>
<feature type="signal peptide" evidence="7">
    <location>
        <begin position="1"/>
        <end position="22"/>
    </location>
</feature>
<dbReference type="Gene3D" id="1.10.510.10">
    <property type="entry name" value="Transferase(Phosphotransferase) domain 1"/>
    <property type="match status" value="1"/>
</dbReference>
<dbReference type="Pfam" id="PF00069">
    <property type="entry name" value="Pkinase"/>
    <property type="match status" value="1"/>
</dbReference>
<feature type="chain" id="PRO_5042002288" description="Protein kinase domain-containing protein" evidence="7">
    <location>
        <begin position="23"/>
        <end position="592"/>
    </location>
</feature>
<feature type="compositionally biased region" description="Polar residues" evidence="6">
    <location>
        <begin position="477"/>
        <end position="487"/>
    </location>
</feature>
<dbReference type="PANTHER" id="PTHR45707">
    <property type="entry name" value="C2 CALCIUM/LIPID-BINDING PLANT PHOSPHORIBOSYLTRANSFERASE FAMILY PROTEIN"/>
    <property type="match status" value="1"/>
</dbReference>
<keyword evidence="2 5" id="KW-0547">Nucleotide-binding</keyword>